<evidence type="ECO:0000256" key="10">
    <source>
        <dbReference type="ARBA" id="ARBA00031213"/>
    </source>
</evidence>
<dbReference type="SFLD" id="SFLDG01061">
    <property type="entry name" value="methylthiotransferase"/>
    <property type="match status" value="1"/>
</dbReference>
<evidence type="ECO:0000256" key="9">
    <source>
        <dbReference type="ARBA" id="ARBA00023014"/>
    </source>
</evidence>
<evidence type="ECO:0000256" key="7">
    <source>
        <dbReference type="ARBA" id="ARBA00022723"/>
    </source>
</evidence>
<dbReference type="SFLD" id="SFLDG01082">
    <property type="entry name" value="B12-binding_domain_containing"/>
    <property type="match status" value="1"/>
</dbReference>
<dbReference type="NCBIfam" id="TIGR00089">
    <property type="entry name" value="MiaB/RimO family radical SAM methylthiotransferase"/>
    <property type="match status" value="1"/>
</dbReference>
<sequence length="497" mass="54972">MTGFWGAAGSKKRSIKKRRRRGERDNLPVSPVLNSKPCFPMAYYLLLTFGCKVNQYDSAAMAQELGGQGWQAAPDGVAPDLILVNTCTVTARADQEARQAIRRLHRKFPQAVIWVTGCYAQRAPGELAALPGIRGVLGNKEKLVLLSCLEQAWPDGRPLIRVGSFSPSESFSPPRKHPRVFPGHTRASLKVQDGCSHACTYCIVPRVRGPSRSLEPQGVEKSLLDLAQAGFREVVLTGVNLGQYGRDLQPSTTLAALLRRLAASPWPLRLRLSSLEPQEITFDLLKALEAFPGLCPHFHLPLQSGADEVLRAMHRPYRAKDFRQTVRELIQRFPDAALGLDVLVGFPTESGKNFEDTYNLVSSLPVAYLHVFRFSPRPGTPAAALPRLPDREVKARAQLLKELGQAKKREYYQRQVGKVVEVLVEGPAPPKGWLKGLSANYLRVELPGPLTWQNRRLAVRLRERRGEVLVGEAVADQALSGGLSLKETNKGRRSPSD</sequence>
<dbReference type="InterPro" id="IPR020612">
    <property type="entry name" value="Methylthiotransferase_CS"/>
</dbReference>
<feature type="region of interest" description="Disordered" evidence="12">
    <location>
        <begin position="1"/>
        <end position="28"/>
    </location>
</feature>
<evidence type="ECO:0000259" key="15">
    <source>
        <dbReference type="PROSITE" id="PS51918"/>
    </source>
</evidence>
<name>A0A7C3SK72_9BACT</name>
<evidence type="ECO:0000256" key="3">
    <source>
        <dbReference type="ARBA" id="ARBA00013273"/>
    </source>
</evidence>
<evidence type="ECO:0000256" key="11">
    <source>
        <dbReference type="ARBA" id="ARBA00051661"/>
    </source>
</evidence>
<dbReference type="PANTHER" id="PTHR11918:SF45">
    <property type="entry name" value="THREONYLCARBAMOYLADENOSINE TRNA METHYLTHIOTRANSFERASE"/>
    <property type="match status" value="1"/>
</dbReference>
<protein>
    <recommendedName>
        <fullName evidence="3">tRNA (N(6)-L-threonylcarbamoyladenosine(37)-C(2))-methylthiotransferase</fullName>
        <ecNumber evidence="3">2.8.4.5</ecNumber>
    </recommendedName>
    <alternativeName>
        <fullName evidence="10">tRNA-t(6)A37 methylthiotransferase</fullName>
    </alternativeName>
</protein>
<gene>
    <name evidence="16" type="primary">mtaB</name>
    <name evidence="16" type="ORF">ENV62_08305</name>
</gene>
<evidence type="ECO:0000256" key="5">
    <source>
        <dbReference type="ARBA" id="ARBA00022679"/>
    </source>
</evidence>
<keyword evidence="8" id="KW-0408">Iron</keyword>
<evidence type="ECO:0000256" key="8">
    <source>
        <dbReference type="ARBA" id="ARBA00023004"/>
    </source>
</evidence>
<evidence type="ECO:0000256" key="1">
    <source>
        <dbReference type="ARBA" id="ARBA00001966"/>
    </source>
</evidence>
<comment type="function">
    <text evidence="2">Catalyzes the methylthiolation of N6-threonylcarbamoyladenosine (t(6)A), leading to the formation of 2-methylthio-N6-threonylcarbamoyladenosine (ms(2)t(6)A) at position 37 in tRNAs that read codons beginning with adenine.</text>
</comment>
<evidence type="ECO:0000256" key="4">
    <source>
        <dbReference type="ARBA" id="ARBA00022485"/>
    </source>
</evidence>
<dbReference type="EMBL" id="DTHB01000053">
    <property type="protein sequence ID" value="HGB15219.1"/>
    <property type="molecule type" value="Genomic_DNA"/>
</dbReference>
<keyword evidence="6" id="KW-0949">S-adenosyl-L-methionine</keyword>
<evidence type="ECO:0000256" key="2">
    <source>
        <dbReference type="ARBA" id="ARBA00002399"/>
    </source>
</evidence>
<dbReference type="GO" id="GO:0046872">
    <property type="term" value="F:metal ion binding"/>
    <property type="evidence" value="ECO:0007669"/>
    <property type="project" value="UniProtKB-KW"/>
</dbReference>
<dbReference type="CDD" id="cd01335">
    <property type="entry name" value="Radical_SAM"/>
    <property type="match status" value="1"/>
</dbReference>
<comment type="cofactor">
    <cofactor evidence="1">
        <name>[4Fe-4S] cluster</name>
        <dbReference type="ChEBI" id="CHEBI:49883"/>
    </cofactor>
</comment>
<accession>A0A7C3SK72</accession>
<keyword evidence="7" id="KW-0479">Metal-binding</keyword>
<dbReference type="InterPro" id="IPR058240">
    <property type="entry name" value="rSAM_sf"/>
</dbReference>
<dbReference type="EC" id="2.8.4.5" evidence="3"/>
<evidence type="ECO:0000256" key="12">
    <source>
        <dbReference type="SAM" id="MobiDB-lite"/>
    </source>
</evidence>
<dbReference type="AlphaFoldDB" id="A0A7C3SK72"/>
<feature type="domain" description="Radical SAM core" evidence="15">
    <location>
        <begin position="181"/>
        <end position="410"/>
    </location>
</feature>
<dbReference type="NCBIfam" id="TIGR01579">
    <property type="entry name" value="MiaB-like-C"/>
    <property type="match status" value="1"/>
</dbReference>
<dbReference type="InterPro" id="IPR023404">
    <property type="entry name" value="rSAM_horseshoe"/>
</dbReference>
<dbReference type="InterPro" id="IPR005839">
    <property type="entry name" value="Methylthiotransferase"/>
</dbReference>
<dbReference type="InterPro" id="IPR007197">
    <property type="entry name" value="rSAM"/>
</dbReference>
<evidence type="ECO:0000256" key="6">
    <source>
        <dbReference type="ARBA" id="ARBA00022691"/>
    </source>
</evidence>
<dbReference type="InterPro" id="IPR013848">
    <property type="entry name" value="Methylthiotransferase_N"/>
</dbReference>
<dbReference type="GO" id="GO:0035598">
    <property type="term" value="F:tRNA (N(6)-L-threonylcarbamoyladenosine(37)-C(2))-methylthiotransferase activity"/>
    <property type="evidence" value="ECO:0007669"/>
    <property type="project" value="UniProtKB-EC"/>
</dbReference>
<dbReference type="InterPro" id="IPR002792">
    <property type="entry name" value="TRAM_dom"/>
</dbReference>
<organism evidence="16">
    <name type="scientific">Desulfobacca acetoxidans</name>
    <dbReference type="NCBI Taxonomy" id="60893"/>
    <lineage>
        <taxon>Bacteria</taxon>
        <taxon>Pseudomonadati</taxon>
        <taxon>Thermodesulfobacteriota</taxon>
        <taxon>Desulfobaccia</taxon>
        <taxon>Desulfobaccales</taxon>
        <taxon>Desulfobaccaceae</taxon>
        <taxon>Desulfobacca</taxon>
    </lineage>
</organism>
<keyword evidence="4" id="KW-0004">4Fe-4S</keyword>
<reference evidence="16" key="1">
    <citation type="journal article" date="2020" name="mSystems">
        <title>Genome- and Community-Level Interaction Insights into Carbon Utilization and Element Cycling Functions of Hydrothermarchaeota in Hydrothermal Sediment.</title>
        <authorList>
            <person name="Zhou Z."/>
            <person name="Liu Y."/>
            <person name="Xu W."/>
            <person name="Pan J."/>
            <person name="Luo Z.H."/>
            <person name="Li M."/>
        </authorList>
    </citation>
    <scope>NUCLEOTIDE SEQUENCE [LARGE SCALE GENOMIC DNA]</scope>
    <source>
        <strain evidence="16">SpSt-776</strain>
    </source>
</reference>
<dbReference type="PROSITE" id="PS51449">
    <property type="entry name" value="MTTASE_N"/>
    <property type="match status" value="1"/>
</dbReference>
<proteinExistence type="predicted"/>
<dbReference type="Gene3D" id="3.40.50.12160">
    <property type="entry name" value="Methylthiotransferase, N-terminal domain"/>
    <property type="match status" value="1"/>
</dbReference>
<dbReference type="GO" id="GO:0051539">
    <property type="term" value="F:4 iron, 4 sulfur cluster binding"/>
    <property type="evidence" value="ECO:0007669"/>
    <property type="project" value="UniProtKB-KW"/>
</dbReference>
<dbReference type="InterPro" id="IPR038135">
    <property type="entry name" value="Methylthiotransferase_N_sf"/>
</dbReference>
<dbReference type="PROSITE" id="PS51918">
    <property type="entry name" value="RADICAL_SAM"/>
    <property type="match status" value="1"/>
</dbReference>
<evidence type="ECO:0000313" key="16">
    <source>
        <dbReference type="EMBL" id="HGB15219.1"/>
    </source>
</evidence>
<evidence type="ECO:0000259" key="14">
    <source>
        <dbReference type="PROSITE" id="PS51449"/>
    </source>
</evidence>
<dbReference type="InterPro" id="IPR006467">
    <property type="entry name" value="MiaB-like_bact"/>
</dbReference>
<dbReference type="InterPro" id="IPR006638">
    <property type="entry name" value="Elp3/MiaA/NifB-like_rSAM"/>
</dbReference>
<evidence type="ECO:0000259" key="13">
    <source>
        <dbReference type="PROSITE" id="PS50926"/>
    </source>
</evidence>
<dbReference type="SUPFAM" id="SSF102114">
    <property type="entry name" value="Radical SAM enzymes"/>
    <property type="match status" value="1"/>
</dbReference>
<dbReference type="PANTHER" id="PTHR11918">
    <property type="entry name" value="RADICAL SAM PROTEINS"/>
    <property type="match status" value="1"/>
</dbReference>
<dbReference type="Gene3D" id="3.80.30.20">
    <property type="entry name" value="tm_1862 like domain"/>
    <property type="match status" value="1"/>
</dbReference>
<dbReference type="Pfam" id="PF00919">
    <property type="entry name" value="UPF0004"/>
    <property type="match status" value="1"/>
</dbReference>
<dbReference type="SMART" id="SM00729">
    <property type="entry name" value="Elp3"/>
    <property type="match status" value="1"/>
</dbReference>
<dbReference type="PROSITE" id="PS50926">
    <property type="entry name" value="TRAM"/>
    <property type="match status" value="1"/>
</dbReference>
<dbReference type="Pfam" id="PF04055">
    <property type="entry name" value="Radical_SAM"/>
    <property type="match status" value="1"/>
</dbReference>
<comment type="catalytic activity">
    <reaction evidence="11">
        <text>N(6)-L-threonylcarbamoyladenosine(37) in tRNA + (sulfur carrier)-SH + AH2 + 2 S-adenosyl-L-methionine = 2-methylsulfanyl-N(6)-L-threonylcarbamoyladenosine(37) in tRNA + (sulfur carrier)-H + 5'-deoxyadenosine + L-methionine + A + S-adenosyl-L-homocysteine + 2 H(+)</text>
        <dbReference type="Rhea" id="RHEA:37075"/>
        <dbReference type="Rhea" id="RHEA-COMP:10163"/>
        <dbReference type="Rhea" id="RHEA-COMP:11092"/>
        <dbReference type="Rhea" id="RHEA-COMP:14737"/>
        <dbReference type="Rhea" id="RHEA-COMP:14739"/>
        <dbReference type="ChEBI" id="CHEBI:13193"/>
        <dbReference type="ChEBI" id="CHEBI:15378"/>
        <dbReference type="ChEBI" id="CHEBI:17319"/>
        <dbReference type="ChEBI" id="CHEBI:17499"/>
        <dbReference type="ChEBI" id="CHEBI:29917"/>
        <dbReference type="ChEBI" id="CHEBI:57844"/>
        <dbReference type="ChEBI" id="CHEBI:57856"/>
        <dbReference type="ChEBI" id="CHEBI:59789"/>
        <dbReference type="ChEBI" id="CHEBI:64428"/>
        <dbReference type="ChEBI" id="CHEBI:74418"/>
        <dbReference type="ChEBI" id="CHEBI:74420"/>
        <dbReference type="EC" id="2.8.4.5"/>
    </reaction>
</comment>
<comment type="caution">
    <text evidence="16">The sequence shown here is derived from an EMBL/GenBank/DDBJ whole genome shotgun (WGS) entry which is preliminary data.</text>
</comment>
<keyword evidence="9" id="KW-0411">Iron-sulfur</keyword>
<feature type="domain" description="MTTase N-terminal" evidence="14">
    <location>
        <begin position="42"/>
        <end position="154"/>
    </location>
</feature>
<feature type="domain" description="TRAM" evidence="13">
    <location>
        <begin position="413"/>
        <end position="475"/>
    </location>
</feature>
<dbReference type="SFLD" id="SFLDS00029">
    <property type="entry name" value="Radical_SAM"/>
    <property type="match status" value="1"/>
</dbReference>
<feature type="compositionally biased region" description="Basic residues" evidence="12">
    <location>
        <begin position="10"/>
        <end position="21"/>
    </location>
</feature>
<dbReference type="PROSITE" id="PS01278">
    <property type="entry name" value="MTTASE_RADICAL"/>
    <property type="match status" value="1"/>
</dbReference>
<keyword evidence="5 16" id="KW-0808">Transferase</keyword>